<protein>
    <submittedName>
        <fullName evidence="3">Uncharacterized protein</fullName>
    </submittedName>
</protein>
<evidence type="ECO:0000256" key="2">
    <source>
        <dbReference type="SAM" id="SignalP"/>
    </source>
</evidence>
<feature type="region of interest" description="Disordered" evidence="1">
    <location>
        <begin position="136"/>
        <end position="280"/>
    </location>
</feature>
<name>A0A3P3Y5T1_PLABS</name>
<feature type="compositionally biased region" description="Acidic residues" evidence="1">
    <location>
        <begin position="177"/>
        <end position="188"/>
    </location>
</feature>
<evidence type="ECO:0000313" key="4">
    <source>
        <dbReference type="Proteomes" id="UP000290189"/>
    </source>
</evidence>
<dbReference type="AlphaFoldDB" id="A0A3P3Y5T1"/>
<geneLocation type="mitochondrion" evidence="3"/>
<proteinExistence type="predicted"/>
<feature type="compositionally biased region" description="Basic and acidic residues" evidence="1">
    <location>
        <begin position="269"/>
        <end position="278"/>
    </location>
</feature>
<evidence type="ECO:0000256" key="1">
    <source>
        <dbReference type="SAM" id="MobiDB-lite"/>
    </source>
</evidence>
<organism evidence="3 4">
    <name type="scientific">Plasmodiophora brassicae</name>
    <name type="common">Clubroot disease agent</name>
    <dbReference type="NCBI Taxonomy" id="37360"/>
    <lineage>
        <taxon>Eukaryota</taxon>
        <taxon>Sar</taxon>
        <taxon>Rhizaria</taxon>
        <taxon>Endomyxa</taxon>
        <taxon>Phytomyxea</taxon>
        <taxon>Plasmodiophorida</taxon>
        <taxon>Plasmodiophoridae</taxon>
        <taxon>Plasmodiophora</taxon>
    </lineage>
</organism>
<evidence type="ECO:0000313" key="3">
    <source>
        <dbReference type="EMBL" id="SPQ95350.1"/>
    </source>
</evidence>
<feature type="signal peptide" evidence="2">
    <location>
        <begin position="1"/>
        <end position="19"/>
    </location>
</feature>
<keyword evidence="2" id="KW-0732">Signal</keyword>
<feature type="compositionally biased region" description="Low complexity" evidence="1">
    <location>
        <begin position="222"/>
        <end position="235"/>
    </location>
</feature>
<dbReference type="Proteomes" id="UP000290189">
    <property type="component" value="Unassembled WGS sequence"/>
</dbReference>
<dbReference type="EMBL" id="OVEO01000004">
    <property type="protein sequence ID" value="SPQ95350.1"/>
    <property type="molecule type" value="Genomic_DNA"/>
</dbReference>
<gene>
    <name evidence="3" type="ORF">PLBR_LOCUS2565</name>
</gene>
<keyword evidence="3" id="KW-0496">Mitochondrion</keyword>
<accession>A0A3P3Y5T1</accession>
<feature type="compositionally biased region" description="Polar residues" evidence="1">
    <location>
        <begin position="236"/>
        <end position="245"/>
    </location>
</feature>
<sequence length="502" mass="53115">MNLAVVLPLVHVLVGSLDAVPVRRLFAPAVMLSNLAAATPHPDPGVGLSGIQPGLPGAVNLGPPAWPSASSVGHPGVHVPGDVSYHSVPPAWRSNGPPPLPWNVPVADSDSQGMGVGTAPSPGVMSYYADSDGLADSHAAETHGHGAGVQPSLVPGTATEDNQPAQAASAFNSNGDLPDEEEVWEDALSEPVSGADRTGVWDEADDRAGLQDVDDTDRQSSPAAATIPADTDPTTRASSDVNTNADDQEEIWEDAISAPVEGGPTEGPNVKEDRHGERPGGFNPMSTLLSGALFAGDALRWVGRKVVRLARKEPVDCDAVVMRVVDQVKDKVNDTRNIDSIPCECYSQATVDRLNITDEQHLDLVRQLVQKKSWACWVKSKFAPAMSIHKTVGNRLSAALSPFSNAWNKLRTAQGWVSWARQVRDNPRVILDHVRGVYQESDPTVKMGIFAGIYTSVVAAGSWTTSSVSHAISTVAGSLAHWFWTPFGILTAATVLTPEPAQ</sequence>
<reference evidence="3 4" key="1">
    <citation type="submission" date="2018-03" db="EMBL/GenBank/DDBJ databases">
        <authorList>
            <person name="Fogelqvist J."/>
        </authorList>
    </citation>
    <scope>NUCLEOTIDE SEQUENCE [LARGE SCALE GENOMIC DNA]</scope>
</reference>
<feature type="chain" id="PRO_5018252620" evidence="2">
    <location>
        <begin position="20"/>
        <end position="502"/>
    </location>
</feature>
<feature type="compositionally biased region" description="Polar residues" evidence="1">
    <location>
        <begin position="159"/>
        <end position="175"/>
    </location>
</feature>